<reference evidence="1 2" key="1">
    <citation type="journal article" date="2024" name="BMC Genomics">
        <title>De novo assembly and annotation of Popillia japonica's genome with initial clues to its potential as an invasive pest.</title>
        <authorList>
            <person name="Cucini C."/>
            <person name="Boschi S."/>
            <person name="Funari R."/>
            <person name="Cardaioli E."/>
            <person name="Iannotti N."/>
            <person name="Marturano G."/>
            <person name="Paoli F."/>
            <person name="Bruttini M."/>
            <person name="Carapelli A."/>
            <person name="Frati F."/>
            <person name="Nardi F."/>
        </authorList>
    </citation>
    <scope>NUCLEOTIDE SEQUENCE [LARGE SCALE GENOMIC DNA]</scope>
    <source>
        <strain evidence="1">DMR45628</strain>
    </source>
</reference>
<name>A0AAW1MG40_POPJA</name>
<comment type="caution">
    <text evidence="1">The sequence shown here is derived from an EMBL/GenBank/DDBJ whole genome shotgun (WGS) entry which is preliminary data.</text>
</comment>
<gene>
    <name evidence="1" type="ORF">QE152_g7559</name>
</gene>
<organism evidence="1 2">
    <name type="scientific">Popillia japonica</name>
    <name type="common">Japanese beetle</name>
    <dbReference type="NCBI Taxonomy" id="7064"/>
    <lineage>
        <taxon>Eukaryota</taxon>
        <taxon>Metazoa</taxon>
        <taxon>Ecdysozoa</taxon>
        <taxon>Arthropoda</taxon>
        <taxon>Hexapoda</taxon>
        <taxon>Insecta</taxon>
        <taxon>Pterygota</taxon>
        <taxon>Neoptera</taxon>
        <taxon>Endopterygota</taxon>
        <taxon>Coleoptera</taxon>
        <taxon>Polyphaga</taxon>
        <taxon>Scarabaeiformia</taxon>
        <taxon>Scarabaeidae</taxon>
        <taxon>Rutelinae</taxon>
        <taxon>Popillia</taxon>
    </lineage>
</organism>
<proteinExistence type="predicted"/>
<dbReference type="Proteomes" id="UP001458880">
    <property type="component" value="Unassembled WGS sequence"/>
</dbReference>
<dbReference type="EMBL" id="JASPKY010000055">
    <property type="protein sequence ID" value="KAK9744770.1"/>
    <property type="molecule type" value="Genomic_DNA"/>
</dbReference>
<evidence type="ECO:0000313" key="2">
    <source>
        <dbReference type="Proteomes" id="UP001458880"/>
    </source>
</evidence>
<evidence type="ECO:0000313" key="1">
    <source>
        <dbReference type="EMBL" id="KAK9744770.1"/>
    </source>
</evidence>
<dbReference type="AlphaFoldDB" id="A0AAW1MG40"/>
<accession>A0AAW1MG40</accession>
<sequence>MEVDTSSAISVISEKEYKIYFKDLKLCKSDLELKSYNGNAIIVLGYILDNAKINDTIERNLKLFAIKNGGLPLIGGDWVKTLSISVDSLFSLSCLNTLNVDLNTKVSNLVAKKFPDG</sequence>
<keyword evidence="2" id="KW-1185">Reference proteome</keyword>
<protein>
    <submittedName>
        <fullName evidence="1">Uncharacterized protein</fullName>
    </submittedName>
</protein>